<protein>
    <submittedName>
        <fullName evidence="4">NAD(P)H-binding protein</fullName>
    </submittedName>
</protein>
<feature type="domain" description="NAD(P)-binding" evidence="3">
    <location>
        <begin position="17"/>
        <end position="148"/>
    </location>
</feature>
<evidence type="ECO:0000313" key="4">
    <source>
        <dbReference type="EMBL" id="GAA4953697.1"/>
    </source>
</evidence>
<dbReference type="Pfam" id="PF13460">
    <property type="entry name" value="NAD_binding_10"/>
    <property type="match status" value="1"/>
</dbReference>
<keyword evidence="5" id="KW-1185">Reference proteome</keyword>
<comment type="caution">
    <text evidence="4">The sequence shown here is derived from an EMBL/GenBank/DDBJ whole genome shotgun (WGS) entry which is preliminary data.</text>
</comment>
<evidence type="ECO:0000313" key="5">
    <source>
        <dbReference type="Proteomes" id="UP001500466"/>
    </source>
</evidence>
<sequence length="268" mass="28500">MSDDAIRNDGGTILVTGATGVLGREVLARARRTGLPVRAMTRRTELPDDPGVTWVTADLKTGAGVDEALDGVTTVVHCASDVRHPKNDIPGWHHLLDSARRAGVGHIVNISIVGIDRIPYRYYRIKLEGERLLAASGIPWTNLRATQFPELLNAGFRALSKLPVVLVPAKTACQPVDQGEVADRLVALALAAPSGQATEMGGPTVYTADELARTWCRAAGKKRRIVAVRIPGKLGASFRSGALTTPEQATGVRTWEEYLAGKSGVAAG</sequence>
<dbReference type="EMBL" id="BAABHS010000004">
    <property type="protein sequence ID" value="GAA4953697.1"/>
    <property type="molecule type" value="Genomic_DNA"/>
</dbReference>
<dbReference type="Gene3D" id="3.40.50.720">
    <property type="entry name" value="NAD(P)-binding Rossmann-like Domain"/>
    <property type="match status" value="1"/>
</dbReference>
<keyword evidence="2" id="KW-0604">Photosystem II</keyword>
<dbReference type="InterPro" id="IPR044256">
    <property type="entry name" value="HCF244-like"/>
</dbReference>
<organism evidence="4 5">
    <name type="scientific">Yinghuangia aomiensis</name>
    <dbReference type="NCBI Taxonomy" id="676205"/>
    <lineage>
        <taxon>Bacteria</taxon>
        <taxon>Bacillati</taxon>
        <taxon>Actinomycetota</taxon>
        <taxon>Actinomycetes</taxon>
        <taxon>Kitasatosporales</taxon>
        <taxon>Streptomycetaceae</taxon>
        <taxon>Yinghuangia</taxon>
    </lineage>
</organism>
<proteinExistence type="predicted"/>
<dbReference type="InterPro" id="IPR016040">
    <property type="entry name" value="NAD(P)-bd_dom"/>
</dbReference>
<name>A0ABP9GV16_9ACTN</name>
<dbReference type="Proteomes" id="UP001500466">
    <property type="component" value="Unassembled WGS sequence"/>
</dbReference>
<dbReference type="PANTHER" id="PTHR47128">
    <property type="match status" value="1"/>
</dbReference>
<dbReference type="InterPro" id="IPR036291">
    <property type="entry name" value="NAD(P)-bd_dom_sf"/>
</dbReference>
<evidence type="ECO:0000259" key="3">
    <source>
        <dbReference type="Pfam" id="PF13460"/>
    </source>
</evidence>
<dbReference type="SUPFAM" id="SSF51735">
    <property type="entry name" value="NAD(P)-binding Rossmann-fold domains"/>
    <property type="match status" value="1"/>
</dbReference>
<evidence type="ECO:0000256" key="2">
    <source>
        <dbReference type="ARBA" id="ARBA00023276"/>
    </source>
</evidence>
<evidence type="ECO:0000256" key="1">
    <source>
        <dbReference type="ARBA" id="ARBA00022531"/>
    </source>
</evidence>
<reference evidence="5" key="1">
    <citation type="journal article" date="2019" name="Int. J. Syst. Evol. Microbiol.">
        <title>The Global Catalogue of Microorganisms (GCM) 10K type strain sequencing project: providing services to taxonomists for standard genome sequencing and annotation.</title>
        <authorList>
            <consortium name="The Broad Institute Genomics Platform"/>
            <consortium name="The Broad Institute Genome Sequencing Center for Infectious Disease"/>
            <person name="Wu L."/>
            <person name="Ma J."/>
        </authorList>
    </citation>
    <scope>NUCLEOTIDE SEQUENCE [LARGE SCALE GENOMIC DNA]</scope>
    <source>
        <strain evidence="5">JCM 17986</strain>
    </source>
</reference>
<gene>
    <name evidence="4" type="ORF">GCM10023205_13890</name>
</gene>
<accession>A0ABP9GV16</accession>
<dbReference type="PANTHER" id="PTHR47128:SF2">
    <property type="entry name" value="PROTEIN HIGH CHLOROPHYLL FLUORESCENCE PHENOTYPE 244, CHLOROPLASTIC"/>
    <property type="match status" value="1"/>
</dbReference>
<keyword evidence="1" id="KW-0602">Photosynthesis</keyword>
<dbReference type="RefSeq" id="WP_345674403.1">
    <property type="nucleotide sequence ID" value="NZ_BAABHS010000004.1"/>
</dbReference>